<dbReference type="GO" id="GO:0090729">
    <property type="term" value="F:toxin activity"/>
    <property type="evidence" value="ECO:0007669"/>
    <property type="project" value="UniProtKB-KW"/>
</dbReference>
<keyword evidence="7" id="KW-0008">Acetylcholine receptor inhibiting toxin</keyword>
<dbReference type="GO" id="GO:0005576">
    <property type="term" value="C:extracellular region"/>
    <property type="evidence" value="ECO:0007669"/>
    <property type="project" value="UniProtKB-SubCell"/>
</dbReference>
<evidence type="ECO:0000256" key="2">
    <source>
        <dbReference type="ARBA" id="ARBA00006077"/>
    </source>
</evidence>
<keyword evidence="5 9" id="KW-0732">Signal</keyword>
<dbReference type="GO" id="GO:0035792">
    <property type="term" value="C:host cell postsynaptic membrane"/>
    <property type="evidence" value="ECO:0007669"/>
    <property type="project" value="UniProtKB-KW"/>
</dbReference>
<protein>
    <recommendedName>
        <fullName evidence="7">Alpha-conotoxin-like</fullName>
    </recommendedName>
</protein>
<sequence length="72" mass="7830">MGMRMMFTVFLLVVLATTVVSFPSDRASDGRDDEAKDERSDMHESDRNGRGCCCNPACGPNYGCGTSCSRTI</sequence>
<comment type="subcellular location">
    <subcellularLocation>
        <location evidence="1 7">Secreted</location>
    </subcellularLocation>
</comment>
<evidence type="ECO:0000256" key="1">
    <source>
        <dbReference type="ARBA" id="ARBA00004613"/>
    </source>
</evidence>
<keyword evidence="4 7" id="KW-0800">Toxin</keyword>
<name>S4UJF7_CONST</name>
<feature type="compositionally biased region" description="Basic and acidic residues" evidence="8">
    <location>
        <begin position="26"/>
        <end position="49"/>
    </location>
</feature>
<evidence type="ECO:0000256" key="7">
    <source>
        <dbReference type="RuleBase" id="RU004345"/>
    </source>
</evidence>
<evidence type="ECO:0000313" key="10">
    <source>
        <dbReference type="EMBL" id="AGK23275.1"/>
    </source>
</evidence>
<feature type="signal peptide" evidence="9">
    <location>
        <begin position="1"/>
        <end position="21"/>
    </location>
</feature>
<dbReference type="InterPro" id="IPR009958">
    <property type="entry name" value="Conotoxin_a-typ"/>
</dbReference>
<evidence type="ECO:0000256" key="9">
    <source>
        <dbReference type="SAM" id="SignalP"/>
    </source>
</evidence>
<comment type="similarity">
    <text evidence="2 7">Belongs to the conotoxin A superfamily.</text>
</comment>
<dbReference type="InterPro" id="IPR018072">
    <property type="entry name" value="Conotoxin_a-typ_CS"/>
</dbReference>
<accession>S4UJF7</accession>
<feature type="chain" id="PRO_5004533431" description="Alpha-conotoxin-like" evidence="9">
    <location>
        <begin position="22"/>
        <end position="72"/>
    </location>
</feature>
<dbReference type="EMBL" id="JX293535">
    <property type="protein sequence ID" value="AGK23275.1"/>
    <property type="molecule type" value="Genomic_DNA"/>
</dbReference>
<evidence type="ECO:0000256" key="6">
    <source>
        <dbReference type="ARBA" id="ARBA00023157"/>
    </source>
</evidence>
<keyword evidence="7" id="KW-0629">Postsynaptic neurotoxin</keyword>
<feature type="region of interest" description="Disordered" evidence="8">
    <location>
        <begin position="23"/>
        <end position="50"/>
    </location>
</feature>
<evidence type="ECO:0000256" key="3">
    <source>
        <dbReference type="ARBA" id="ARBA00022525"/>
    </source>
</evidence>
<keyword evidence="6" id="KW-1015">Disulfide bond</keyword>
<dbReference type="PROSITE" id="PS60014">
    <property type="entry name" value="ALPHA_CONOTOXIN"/>
    <property type="match status" value="1"/>
</dbReference>
<dbReference type="AlphaFoldDB" id="S4UJF7"/>
<organism evidence="10">
    <name type="scientific">Conus striatus</name>
    <name type="common">Striated cone</name>
    <dbReference type="NCBI Taxonomy" id="6493"/>
    <lineage>
        <taxon>Eukaryota</taxon>
        <taxon>Metazoa</taxon>
        <taxon>Spiralia</taxon>
        <taxon>Lophotrochozoa</taxon>
        <taxon>Mollusca</taxon>
        <taxon>Gastropoda</taxon>
        <taxon>Caenogastropoda</taxon>
        <taxon>Neogastropoda</taxon>
        <taxon>Conoidea</taxon>
        <taxon>Conidae</taxon>
        <taxon>Conus</taxon>
        <taxon>Pionoconus</taxon>
    </lineage>
</organism>
<reference evidence="10" key="1">
    <citation type="journal article" date="2013" name="PLoS ONE">
        <title>Molecular evolution and diversity of conus peptide toxins, as revealed by gene structure and intron sequence analyses.</title>
        <authorList>
            <person name="Wu Y."/>
            <person name="Wang L."/>
            <person name="Zhou M."/>
            <person name="You Y."/>
            <person name="Zhu X."/>
            <person name="Qiang Y."/>
            <person name="Qin M."/>
            <person name="Luo S."/>
            <person name="Ren Z."/>
            <person name="Xu A."/>
        </authorList>
    </citation>
    <scope>NUCLEOTIDE SEQUENCE</scope>
</reference>
<evidence type="ECO:0000256" key="5">
    <source>
        <dbReference type="ARBA" id="ARBA00022729"/>
    </source>
</evidence>
<proteinExistence type="inferred from homology"/>
<comment type="function">
    <text evidence="7">Alpha-conotoxins act on postsynaptic membranes, they bind to the nicotinic acetylcholine receptors (nAChR) and thus inhibit them.</text>
</comment>
<keyword evidence="3" id="KW-0964">Secreted</keyword>
<dbReference type="Pfam" id="PF07365">
    <property type="entry name" value="Toxin_8"/>
    <property type="match status" value="1"/>
</dbReference>
<evidence type="ECO:0000256" key="8">
    <source>
        <dbReference type="SAM" id="MobiDB-lite"/>
    </source>
</evidence>
<evidence type="ECO:0000256" key="4">
    <source>
        <dbReference type="ARBA" id="ARBA00022656"/>
    </source>
</evidence>
<dbReference type="GO" id="GO:0030550">
    <property type="term" value="F:acetylcholine receptor inhibitor activity"/>
    <property type="evidence" value="ECO:0007669"/>
    <property type="project" value="UniProtKB-KW"/>
</dbReference>
<keyword evidence="7" id="KW-0528">Neurotoxin</keyword>